<reference evidence="1 2" key="1">
    <citation type="submission" date="2016-07" db="EMBL/GenBank/DDBJ databases">
        <title>Pervasive Adenine N6-methylation of Active Genes in Fungi.</title>
        <authorList>
            <consortium name="DOE Joint Genome Institute"/>
            <person name="Mondo S.J."/>
            <person name="Dannebaum R.O."/>
            <person name="Kuo R.C."/>
            <person name="Labutti K."/>
            <person name="Haridas S."/>
            <person name="Kuo A."/>
            <person name="Salamov A."/>
            <person name="Ahrendt S.R."/>
            <person name="Lipzen A."/>
            <person name="Sullivan W."/>
            <person name="Andreopoulos W.B."/>
            <person name="Clum A."/>
            <person name="Lindquist E."/>
            <person name="Daum C."/>
            <person name="Ramamoorthy G.K."/>
            <person name="Gryganskyi A."/>
            <person name="Culley D."/>
            <person name="Magnuson J.K."/>
            <person name="James T.Y."/>
            <person name="O'Malley M.A."/>
            <person name="Stajich J.E."/>
            <person name="Spatafora J.W."/>
            <person name="Visel A."/>
            <person name="Grigoriev I.V."/>
        </authorList>
    </citation>
    <scope>NUCLEOTIDE SEQUENCE [LARGE SCALE GENOMIC DNA]</scope>
    <source>
        <strain evidence="1 2">NRRL 3301</strain>
    </source>
</reference>
<gene>
    <name evidence="1" type="ORF">DM01DRAFT_1376070</name>
</gene>
<proteinExistence type="predicted"/>
<protein>
    <submittedName>
        <fullName evidence="1">Uncharacterized protein</fullName>
    </submittedName>
</protein>
<dbReference type="EMBL" id="MCGT01000024">
    <property type="protein sequence ID" value="ORX50237.1"/>
    <property type="molecule type" value="Genomic_DNA"/>
</dbReference>
<dbReference type="AlphaFoldDB" id="A0A1X2GBZ6"/>
<dbReference type="Proteomes" id="UP000242146">
    <property type="component" value="Unassembled WGS sequence"/>
</dbReference>
<organism evidence="1 2">
    <name type="scientific">Hesseltinella vesiculosa</name>
    <dbReference type="NCBI Taxonomy" id="101127"/>
    <lineage>
        <taxon>Eukaryota</taxon>
        <taxon>Fungi</taxon>
        <taxon>Fungi incertae sedis</taxon>
        <taxon>Mucoromycota</taxon>
        <taxon>Mucoromycotina</taxon>
        <taxon>Mucoromycetes</taxon>
        <taxon>Mucorales</taxon>
        <taxon>Cunninghamellaceae</taxon>
        <taxon>Hesseltinella</taxon>
    </lineage>
</organism>
<name>A0A1X2GBZ6_9FUNG</name>
<evidence type="ECO:0000313" key="1">
    <source>
        <dbReference type="EMBL" id="ORX50237.1"/>
    </source>
</evidence>
<keyword evidence="2" id="KW-1185">Reference proteome</keyword>
<comment type="caution">
    <text evidence="1">The sequence shown here is derived from an EMBL/GenBank/DDBJ whole genome shotgun (WGS) entry which is preliminary data.</text>
</comment>
<sequence length="82" mass="9175">MPKDHQPGKYLIAYLEGSETNGLVVLDFHGLSTDSLDVFKFVKSHPSIKVVVVDSLPFDDNVKKFGREEVLQNRGILEVFNG</sequence>
<evidence type="ECO:0000313" key="2">
    <source>
        <dbReference type="Proteomes" id="UP000242146"/>
    </source>
</evidence>
<accession>A0A1X2GBZ6</accession>
<dbReference type="OrthoDB" id="2270519at2759"/>